<accession>A0A9E8RYG8</accession>
<dbReference type="SUPFAM" id="SSF53850">
    <property type="entry name" value="Periplasmic binding protein-like II"/>
    <property type="match status" value="1"/>
</dbReference>
<dbReference type="AlphaFoldDB" id="A0A9E8RYG8"/>
<dbReference type="RefSeq" id="WP_275420363.1">
    <property type="nucleotide sequence ID" value="NZ_CP106877.1"/>
</dbReference>
<keyword evidence="3 4" id="KW-0732">Signal</keyword>
<dbReference type="Proteomes" id="UP001164726">
    <property type="component" value="Chromosome"/>
</dbReference>
<evidence type="ECO:0000256" key="3">
    <source>
        <dbReference type="ARBA" id="ARBA00022729"/>
    </source>
</evidence>
<dbReference type="PROSITE" id="PS51257">
    <property type="entry name" value="PROKAR_LIPOPROTEIN"/>
    <property type="match status" value="1"/>
</dbReference>
<dbReference type="Gene3D" id="3.40.190.10">
    <property type="entry name" value="Periplasmic binding protein-like II"/>
    <property type="match status" value="2"/>
</dbReference>
<organism evidence="5 6">
    <name type="scientific">Fervidibacillus halotolerans</name>
    <dbReference type="NCBI Taxonomy" id="2980027"/>
    <lineage>
        <taxon>Bacteria</taxon>
        <taxon>Bacillati</taxon>
        <taxon>Bacillota</taxon>
        <taxon>Bacilli</taxon>
        <taxon>Bacillales</taxon>
        <taxon>Bacillaceae</taxon>
        <taxon>Fervidibacillus</taxon>
    </lineage>
</organism>
<feature type="chain" id="PRO_5039403911" evidence="4">
    <location>
        <begin position="20"/>
        <end position="416"/>
    </location>
</feature>
<dbReference type="InterPro" id="IPR050490">
    <property type="entry name" value="Bact_solute-bd_prot1"/>
</dbReference>
<reference evidence="5" key="1">
    <citation type="submission" date="2022-09" db="EMBL/GenBank/DDBJ databases">
        <title>Complete Genomes of Fervidibacillus albus and Fervidibacillus halotolerans isolated from tidal flat sediments.</title>
        <authorList>
            <person name="Kwon K.K."/>
            <person name="Yang S.-H."/>
            <person name="Park M.J."/>
            <person name="Oh H.-M."/>
        </authorList>
    </citation>
    <scope>NUCLEOTIDE SEQUENCE</scope>
    <source>
        <strain evidence="5">MEBiC13594</strain>
    </source>
</reference>
<keyword evidence="6" id="KW-1185">Reference proteome</keyword>
<dbReference type="EMBL" id="CP106877">
    <property type="protein sequence ID" value="WAA12228.1"/>
    <property type="molecule type" value="Genomic_DNA"/>
</dbReference>
<dbReference type="KEGG" id="fhl:OE105_11745"/>
<name>A0A9E8RYG8_9BACI</name>
<dbReference type="InterPro" id="IPR006059">
    <property type="entry name" value="SBP"/>
</dbReference>
<evidence type="ECO:0000313" key="6">
    <source>
        <dbReference type="Proteomes" id="UP001164726"/>
    </source>
</evidence>
<dbReference type="PANTHER" id="PTHR43649">
    <property type="entry name" value="ARABINOSE-BINDING PROTEIN-RELATED"/>
    <property type="match status" value="1"/>
</dbReference>
<proteinExistence type="inferred from homology"/>
<dbReference type="PANTHER" id="PTHR43649:SF34">
    <property type="entry name" value="ABC TRANSPORTER PERIPLASMIC-BINDING PROTEIN YCJN-RELATED"/>
    <property type="match status" value="1"/>
</dbReference>
<gene>
    <name evidence="5" type="ORF">OE105_11745</name>
</gene>
<protein>
    <submittedName>
        <fullName evidence="5">Extracellular solute-binding protein</fullName>
    </submittedName>
</protein>
<dbReference type="Pfam" id="PF01547">
    <property type="entry name" value="SBP_bac_1"/>
    <property type="match status" value="1"/>
</dbReference>
<sequence length="416" mass="45176">MKKWLSRFLVFSLALFLLAACSGNGDESGSDEGGTDETSEPTVIKFAAQNDNTPATQAVIDAFNNSQDQYKVEWEVMTNDSGQMHDQLLTSLSSGSDEYDVLSLDVVWAGEFAGAGYLEPIDTFMNDAGLNKGDYNAGSMASGNYKGKQYTLPFFPDLGLLYYRSDILSEEDAAKLESGNYTYDDLAAMAEKYVGEQDTKYGFVYQSAQYEGLTVNLTEFTGAFSDLKGGLQKMYEFTTADFTPEDILTYTEGETHTAFEQGLSVFARNWPYAYGRIQSGEDGVNLSLDQVGVAPLPNGSAVGGWLLAINSSSKNIDGAWEFIKFVAGEEGQKIMSTEGGYLPGYNPLLSDQTVIDSNALLSFEGFKNALGNTIARPVSPDYSKISDTIQVHAHKYLSSGEDLDGAVQAIEEGLSE</sequence>
<evidence type="ECO:0000256" key="1">
    <source>
        <dbReference type="ARBA" id="ARBA00008520"/>
    </source>
</evidence>
<keyword evidence="2" id="KW-0813">Transport</keyword>
<evidence type="ECO:0000313" key="5">
    <source>
        <dbReference type="EMBL" id="WAA12228.1"/>
    </source>
</evidence>
<evidence type="ECO:0000256" key="2">
    <source>
        <dbReference type="ARBA" id="ARBA00022448"/>
    </source>
</evidence>
<evidence type="ECO:0000256" key="4">
    <source>
        <dbReference type="SAM" id="SignalP"/>
    </source>
</evidence>
<comment type="similarity">
    <text evidence="1">Belongs to the bacterial solute-binding protein 1 family.</text>
</comment>
<feature type="signal peptide" evidence="4">
    <location>
        <begin position="1"/>
        <end position="19"/>
    </location>
</feature>